<keyword evidence="3" id="KW-1185">Reference proteome</keyword>
<feature type="region of interest" description="Disordered" evidence="1">
    <location>
        <begin position="103"/>
        <end position="122"/>
    </location>
</feature>
<feature type="region of interest" description="Disordered" evidence="1">
    <location>
        <begin position="138"/>
        <end position="163"/>
    </location>
</feature>
<feature type="compositionally biased region" description="Low complexity" evidence="1">
    <location>
        <begin position="206"/>
        <end position="227"/>
    </location>
</feature>
<dbReference type="AlphaFoldDB" id="A0A9D4W2Z9"/>
<organism evidence="2 3">
    <name type="scientific">Pisum sativum</name>
    <name type="common">Garden pea</name>
    <name type="synonym">Lathyrus oleraceus</name>
    <dbReference type="NCBI Taxonomy" id="3888"/>
    <lineage>
        <taxon>Eukaryota</taxon>
        <taxon>Viridiplantae</taxon>
        <taxon>Streptophyta</taxon>
        <taxon>Embryophyta</taxon>
        <taxon>Tracheophyta</taxon>
        <taxon>Spermatophyta</taxon>
        <taxon>Magnoliopsida</taxon>
        <taxon>eudicotyledons</taxon>
        <taxon>Gunneridae</taxon>
        <taxon>Pentapetalae</taxon>
        <taxon>rosids</taxon>
        <taxon>fabids</taxon>
        <taxon>Fabales</taxon>
        <taxon>Fabaceae</taxon>
        <taxon>Papilionoideae</taxon>
        <taxon>50 kb inversion clade</taxon>
        <taxon>NPAAA clade</taxon>
        <taxon>Hologalegina</taxon>
        <taxon>IRL clade</taxon>
        <taxon>Fabeae</taxon>
        <taxon>Lathyrus</taxon>
    </lineage>
</organism>
<protein>
    <submittedName>
        <fullName evidence="2">Uncharacterized protein</fullName>
    </submittedName>
</protein>
<feature type="compositionally biased region" description="Pro residues" evidence="1">
    <location>
        <begin position="228"/>
        <end position="238"/>
    </location>
</feature>
<feature type="compositionally biased region" description="Basic and acidic residues" evidence="1">
    <location>
        <begin position="103"/>
        <end position="116"/>
    </location>
</feature>
<name>A0A9D4W2Z9_PEA</name>
<proteinExistence type="predicted"/>
<dbReference type="Proteomes" id="UP001058974">
    <property type="component" value="Chromosome 6"/>
</dbReference>
<reference evidence="2 3" key="1">
    <citation type="journal article" date="2022" name="Nat. Genet.">
        <title>Improved pea reference genome and pan-genome highlight genomic features and evolutionary characteristics.</title>
        <authorList>
            <person name="Yang T."/>
            <person name="Liu R."/>
            <person name="Luo Y."/>
            <person name="Hu S."/>
            <person name="Wang D."/>
            <person name="Wang C."/>
            <person name="Pandey M.K."/>
            <person name="Ge S."/>
            <person name="Xu Q."/>
            <person name="Li N."/>
            <person name="Li G."/>
            <person name="Huang Y."/>
            <person name="Saxena R.K."/>
            <person name="Ji Y."/>
            <person name="Li M."/>
            <person name="Yan X."/>
            <person name="He Y."/>
            <person name="Liu Y."/>
            <person name="Wang X."/>
            <person name="Xiang C."/>
            <person name="Varshney R.K."/>
            <person name="Ding H."/>
            <person name="Gao S."/>
            <person name="Zong X."/>
        </authorList>
    </citation>
    <scope>NUCLEOTIDE SEQUENCE [LARGE SCALE GENOMIC DNA]</scope>
    <source>
        <strain evidence="2 3">cv. Zhongwan 6</strain>
    </source>
</reference>
<evidence type="ECO:0000313" key="2">
    <source>
        <dbReference type="EMBL" id="KAI5394157.1"/>
    </source>
</evidence>
<evidence type="ECO:0000256" key="1">
    <source>
        <dbReference type="SAM" id="MobiDB-lite"/>
    </source>
</evidence>
<gene>
    <name evidence="2" type="ORF">KIW84_061018</name>
</gene>
<sequence>MIVTIVPQINSIEDDNNNSSTKEDNEDIRLREFANFTKSEYQGLETIWDVEVEGVNGIQTEVEIEVEGSENSTLGVNFEDSKNDIEIDGEMIVDDEEVSNKINDKAKGKAKGRENAEGSSEGSGLLCKYKRHACEYDYEPPPIKRQPGRPKKKRNIEVGEMVRDETHLKQAKYGIKCNRWHEDGHNKATCKLPQPQAPPSQVLEGTSTQESQTIISSQPPQPSISSQPPQPFVSSQPP</sequence>
<evidence type="ECO:0000313" key="3">
    <source>
        <dbReference type="Proteomes" id="UP001058974"/>
    </source>
</evidence>
<dbReference type="EMBL" id="JAMSHJ010000006">
    <property type="protein sequence ID" value="KAI5394157.1"/>
    <property type="molecule type" value="Genomic_DNA"/>
</dbReference>
<accession>A0A9D4W2Z9</accession>
<feature type="region of interest" description="Disordered" evidence="1">
    <location>
        <begin position="185"/>
        <end position="238"/>
    </location>
</feature>
<dbReference type="Gramene" id="Psat06G0101800-T1">
    <property type="protein sequence ID" value="KAI5394157.1"/>
    <property type="gene ID" value="KIW84_061018"/>
</dbReference>
<comment type="caution">
    <text evidence="2">The sequence shown here is derived from an EMBL/GenBank/DDBJ whole genome shotgun (WGS) entry which is preliminary data.</text>
</comment>